<evidence type="ECO:0000313" key="2">
    <source>
        <dbReference type="Proteomes" id="UP000626109"/>
    </source>
</evidence>
<gene>
    <name evidence="1" type="ORF">PGLA2088_LOCUS25102</name>
</gene>
<comment type="caution">
    <text evidence="1">The sequence shown here is derived from an EMBL/GenBank/DDBJ whole genome shotgun (WGS) entry which is preliminary data.</text>
</comment>
<organism evidence="1 2">
    <name type="scientific">Polarella glacialis</name>
    <name type="common">Dinoflagellate</name>
    <dbReference type="NCBI Taxonomy" id="89957"/>
    <lineage>
        <taxon>Eukaryota</taxon>
        <taxon>Sar</taxon>
        <taxon>Alveolata</taxon>
        <taxon>Dinophyceae</taxon>
        <taxon>Suessiales</taxon>
        <taxon>Suessiaceae</taxon>
        <taxon>Polarella</taxon>
    </lineage>
</organism>
<proteinExistence type="predicted"/>
<dbReference type="InterPro" id="IPR011990">
    <property type="entry name" value="TPR-like_helical_dom_sf"/>
</dbReference>
<name>A0A813JWH0_POLGL</name>
<protein>
    <submittedName>
        <fullName evidence="1">Uncharacterized protein</fullName>
    </submittedName>
</protein>
<dbReference type="EMBL" id="CAJNNW010026625">
    <property type="protein sequence ID" value="CAE8686695.1"/>
    <property type="molecule type" value="Genomic_DNA"/>
</dbReference>
<dbReference type="Proteomes" id="UP000626109">
    <property type="component" value="Unassembled WGS sequence"/>
</dbReference>
<dbReference type="Gene3D" id="1.25.40.10">
    <property type="entry name" value="Tetratricopeptide repeat domain"/>
    <property type="match status" value="1"/>
</dbReference>
<evidence type="ECO:0000313" key="1">
    <source>
        <dbReference type="EMBL" id="CAE8686695.1"/>
    </source>
</evidence>
<reference evidence="1" key="1">
    <citation type="submission" date="2021-02" db="EMBL/GenBank/DDBJ databases">
        <authorList>
            <person name="Dougan E. K."/>
            <person name="Rhodes N."/>
            <person name="Thang M."/>
            <person name="Chan C."/>
        </authorList>
    </citation>
    <scope>NUCLEOTIDE SEQUENCE</scope>
</reference>
<feature type="non-terminal residue" evidence="1">
    <location>
        <position position="1"/>
    </location>
</feature>
<dbReference type="AlphaFoldDB" id="A0A813JWH0"/>
<sequence>LRRDTGSRWQDALFSLFSLSAESLEPTLVTFNAAAGVCRPEVGGRAWAWACHLLFGKARHAGLGGPDQAGLNTALSAYSTGRCWAHALELLCRWPLEEAEANVRSFGAAIAACAQGGQWPWALELLHSTRFCRVLPNVDECWCY</sequence>
<accession>A0A813JWH0</accession>